<dbReference type="PANTHER" id="PTHR43762:SF1">
    <property type="entry name" value="D-ARABINONO-1,4-LACTONE OXIDASE"/>
    <property type="match status" value="1"/>
</dbReference>
<dbReference type="PANTHER" id="PTHR43762">
    <property type="entry name" value="L-GULONOLACTONE OXIDASE"/>
    <property type="match status" value="1"/>
</dbReference>
<dbReference type="Gene3D" id="3.30.43.10">
    <property type="entry name" value="Uridine Diphospho-n-acetylenolpyruvylglucosamine Reductase, domain 2"/>
    <property type="match status" value="1"/>
</dbReference>
<dbReference type="Pfam" id="PF01738">
    <property type="entry name" value="DLH"/>
    <property type="match status" value="1"/>
</dbReference>
<dbReference type="GO" id="GO:0016787">
    <property type="term" value="F:hydrolase activity"/>
    <property type="evidence" value="ECO:0007669"/>
    <property type="project" value="InterPro"/>
</dbReference>
<reference evidence="3" key="2">
    <citation type="journal article" date="2023" name="Microbiol Resour">
        <title>Decontamination and Annotation of the Draft Genome Sequence of the Oomycete Lagenidium giganteum ARSEF 373.</title>
        <authorList>
            <person name="Morgan W.R."/>
            <person name="Tartar A."/>
        </authorList>
    </citation>
    <scope>NUCLEOTIDE SEQUENCE</scope>
    <source>
        <strain evidence="3">ARSEF 373</strain>
    </source>
</reference>
<dbReference type="InterPro" id="IPR010031">
    <property type="entry name" value="FAD_lactone_oxidase-like"/>
</dbReference>
<dbReference type="InterPro" id="IPR002925">
    <property type="entry name" value="Dienelactn_hydro"/>
</dbReference>
<dbReference type="AlphaFoldDB" id="A0AAV2ZDA1"/>
<dbReference type="InterPro" id="IPR016167">
    <property type="entry name" value="FAD-bd_PCMH_sub1"/>
</dbReference>
<dbReference type="SUPFAM" id="SSF56176">
    <property type="entry name" value="FAD-binding/transporter-associated domain-like"/>
    <property type="match status" value="1"/>
</dbReference>
<sequence>MCVQLSEMGGAGPDPCHSQIRRTEDKPACPTHTTMSCCPATAEPAREAAPSVGTIKKFGQTTLYVTGPATAKAGIIALPDIFGLDSGRSKADADHLGKLGYAVVLVDLVDGDYLQPDDLSGLQAWFRKYPFDTFLSVRVNDAVKYLKQEVKVERLASYGYCWGSWVGATLTTQADPVVAGHVSFHPTWIVENILKGDNAVVKLAESVKVPQLLLAAGDDPDFVRPNGSVHKVFQSRADIGANSNVLEFPDQKHGWVHRGDLNDEATKKAVMKAWHDAFAFIGKRCAQRNARSLSGTSYPSSSSSSTRQCPAFAVPRAALATAAALGGVAAGAAAASRDDPARAEAVAESGHELVNWSASHECQPSEFYTPESVADVEAILKRYHDQGKKVRCMGAGVSPNGLGFSTPRGKGNEAIMTMALMDKILNVDVAKQQVTVEAGIIVGDLLEKLRAYGLTMQNVASIREQQVGGICQAGCHGTGASISPIDDHIVEMEIVTPARGRLVLSKTQNAELFELAKCGLGALGVVTKITFQCVPKHYLVEETRVHTIEDVRRHHSQWLKEFQHLRYMWIPFTDAVVVVQCRRVSDVEATHADKYPPVQYDNDTRLAEPRRLYLELCQGKPEPDYLDWSFTKLRDKLLEFKPLDIEHVKRVNATEKAFWKLSEGFRVALSDDIVGFDCGGQQLVQEVSFPTHGTLDVDFVDKLMQRIESEGIPAHAPIEQRWTSRSTSAMSPSGSWNPAQVFSWVGVILYLPTLDKPTRAAITQRFGEFNAMYRDYMEQYGASEHWAKLEWPAKAADRAKIRERMRRRYPLDKFREARDELDPHHILSNHIVDELLA</sequence>
<evidence type="ECO:0000259" key="2">
    <source>
        <dbReference type="PROSITE" id="PS51387"/>
    </source>
</evidence>
<dbReference type="InterPro" id="IPR016166">
    <property type="entry name" value="FAD-bd_PCMH"/>
</dbReference>
<dbReference type="Gene3D" id="3.40.50.1820">
    <property type="entry name" value="alpha/beta hydrolase"/>
    <property type="match status" value="1"/>
</dbReference>
<protein>
    <recommendedName>
        <fullName evidence="2">FAD-binding PCMH-type domain-containing protein</fullName>
    </recommendedName>
</protein>
<name>A0AAV2ZDA1_9STRA</name>
<dbReference type="PROSITE" id="PS51387">
    <property type="entry name" value="FAD_PCMH"/>
    <property type="match status" value="1"/>
</dbReference>
<organism evidence="3 4">
    <name type="scientific">Lagenidium giganteum</name>
    <dbReference type="NCBI Taxonomy" id="4803"/>
    <lineage>
        <taxon>Eukaryota</taxon>
        <taxon>Sar</taxon>
        <taxon>Stramenopiles</taxon>
        <taxon>Oomycota</taxon>
        <taxon>Peronosporomycetes</taxon>
        <taxon>Pythiales</taxon>
        <taxon>Pythiaceae</taxon>
    </lineage>
</organism>
<accession>A0AAV2ZDA1</accession>
<dbReference type="GO" id="GO:0016633">
    <property type="term" value="F:galactonolactone dehydrogenase activity"/>
    <property type="evidence" value="ECO:0007669"/>
    <property type="project" value="InterPro"/>
</dbReference>
<evidence type="ECO:0000313" key="4">
    <source>
        <dbReference type="Proteomes" id="UP001146120"/>
    </source>
</evidence>
<dbReference type="EMBL" id="DAKRPA010000019">
    <property type="protein sequence ID" value="DBA03409.1"/>
    <property type="molecule type" value="Genomic_DNA"/>
</dbReference>
<dbReference type="InterPro" id="IPR007173">
    <property type="entry name" value="ALO_C"/>
</dbReference>
<evidence type="ECO:0000256" key="1">
    <source>
        <dbReference type="ARBA" id="ARBA00023002"/>
    </source>
</evidence>
<gene>
    <name evidence="3" type="ORF">N0F65_002817</name>
</gene>
<dbReference type="Pfam" id="PF04030">
    <property type="entry name" value="ALO"/>
    <property type="match status" value="2"/>
</dbReference>
<dbReference type="Proteomes" id="UP001146120">
    <property type="component" value="Unassembled WGS sequence"/>
</dbReference>
<dbReference type="NCBIfam" id="TIGR01676">
    <property type="entry name" value="GLDHase"/>
    <property type="match status" value="1"/>
</dbReference>
<keyword evidence="4" id="KW-1185">Reference proteome</keyword>
<proteinExistence type="predicted"/>
<dbReference type="Gene3D" id="3.30.465.10">
    <property type="match status" value="1"/>
</dbReference>
<dbReference type="GO" id="GO:0016020">
    <property type="term" value="C:membrane"/>
    <property type="evidence" value="ECO:0007669"/>
    <property type="project" value="InterPro"/>
</dbReference>
<dbReference type="Pfam" id="PF01565">
    <property type="entry name" value="FAD_binding_4"/>
    <property type="match status" value="1"/>
</dbReference>
<keyword evidence="1" id="KW-0560">Oxidoreductase</keyword>
<feature type="domain" description="FAD-binding PCMH-type" evidence="2">
    <location>
        <begin position="360"/>
        <end position="536"/>
    </location>
</feature>
<reference evidence="3" key="1">
    <citation type="submission" date="2022-11" db="EMBL/GenBank/DDBJ databases">
        <authorList>
            <person name="Morgan W.R."/>
            <person name="Tartar A."/>
        </authorList>
    </citation>
    <scope>NUCLEOTIDE SEQUENCE</scope>
    <source>
        <strain evidence="3">ARSEF 373</strain>
    </source>
</reference>
<dbReference type="InterPro" id="IPR029058">
    <property type="entry name" value="AB_hydrolase_fold"/>
</dbReference>
<dbReference type="GO" id="GO:0071949">
    <property type="term" value="F:FAD binding"/>
    <property type="evidence" value="ECO:0007669"/>
    <property type="project" value="InterPro"/>
</dbReference>
<comment type="caution">
    <text evidence="3">The sequence shown here is derived from an EMBL/GenBank/DDBJ whole genome shotgun (WGS) entry which is preliminary data.</text>
</comment>
<dbReference type="InterPro" id="IPR006094">
    <property type="entry name" value="Oxid_FAD_bind_N"/>
</dbReference>
<evidence type="ECO:0000313" key="3">
    <source>
        <dbReference type="EMBL" id="DBA03409.1"/>
    </source>
</evidence>
<dbReference type="GO" id="GO:0003885">
    <property type="term" value="F:D-arabinono-1,4-lactone oxidase activity"/>
    <property type="evidence" value="ECO:0007669"/>
    <property type="project" value="InterPro"/>
</dbReference>
<dbReference type="InterPro" id="IPR010029">
    <property type="entry name" value="GL_DH"/>
</dbReference>
<dbReference type="InterPro" id="IPR036318">
    <property type="entry name" value="FAD-bd_PCMH-like_sf"/>
</dbReference>
<dbReference type="SUPFAM" id="SSF53474">
    <property type="entry name" value="alpha/beta-Hydrolases"/>
    <property type="match status" value="1"/>
</dbReference>
<dbReference type="InterPro" id="IPR016169">
    <property type="entry name" value="FAD-bd_PCMH_sub2"/>
</dbReference>